<dbReference type="GO" id="GO:0008236">
    <property type="term" value="F:serine-type peptidase activity"/>
    <property type="evidence" value="ECO:0007669"/>
    <property type="project" value="UniProtKB-KW"/>
</dbReference>
<organism evidence="5">
    <name type="scientific">human gut metagenome</name>
    <dbReference type="NCBI Taxonomy" id="408170"/>
    <lineage>
        <taxon>unclassified sequences</taxon>
        <taxon>metagenomes</taxon>
        <taxon>organismal metagenomes</taxon>
    </lineage>
</organism>
<dbReference type="InterPro" id="IPR005151">
    <property type="entry name" value="Tail-specific_protease"/>
</dbReference>
<dbReference type="GO" id="GO:0004175">
    <property type="term" value="F:endopeptidase activity"/>
    <property type="evidence" value="ECO:0007669"/>
    <property type="project" value="TreeGrafter"/>
</dbReference>
<dbReference type="AlphaFoldDB" id="K1S8J3"/>
<feature type="non-terminal residue" evidence="5">
    <location>
        <position position="1"/>
    </location>
</feature>
<dbReference type="PANTHER" id="PTHR32060:SF30">
    <property type="entry name" value="CARBOXY-TERMINAL PROCESSING PROTEASE CTPA"/>
    <property type="match status" value="1"/>
</dbReference>
<gene>
    <name evidence="5" type="ORF">LEA_17245</name>
</gene>
<evidence type="ECO:0000256" key="2">
    <source>
        <dbReference type="ARBA" id="ARBA00022801"/>
    </source>
</evidence>
<proteinExistence type="predicted"/>
<keyword evidence="1 5" id="KW-0645">Protease</keyword>
<sequence>VNEPTVEYKMLDKKKKIGYIQISQFEEVTYDQFTKALDDLKKQGMKAVIFDVRSNPGGLYETVCKMLDEILPEGNLVSTKDKYGNEEKQTSDSKCLDMPMVVLQNKDSASASEIFAGAIQDFNAGKIVGTQSFGKGIVQTILPLSDGSAVKLTVQDYYTPSGKNIHGKGITPDVEAELEENATSDTQLEKAKET</sequence>
<dbReference type="GO" id="GO:0006508">
    <property type="term" value="P:proteolysis"/>
    <property type="evidence" value="ECO:0007669"/>
    <property type="project" value="UniProtKB-KW"/>
</dbReference>
<protein>
    <submittedName>
        <fullName evidence="5">Carboxyl-terminal processing protease</fullName>
    </submittedName>
</protein>
<name>K1S8J3_9ZZZZ</name>
<dbReference type="PANTHER" id="PTHR32060">
    <property type="entry name" value="TAIL-SPECIFIC PROTEASE"/>
    <property type="match status" value="1"/>
</dbReference>
<evidence type="ECO:0000313" key="5">
    <source>
        <dbReference type="EMBL" id="EKC51744.1"/>
    </source>
</evidence>
<dbReference type="Gene3D" id="3.90.226.10">
    <property type="entry name" value="2-enoyl-CoA Hydratase, Chain A, domain 1"/>
    <property type="match status" value="1"/>
</dbReference>
<reference evidence="5" key="1">
    <citation type="journal article" date="2013" name="Environ. Microbiol.">
        <title>Microbiota from the distal guts of lean and obese adolescents exhibit partial functional redundancy besides clear differences in community structure.</title>
        <authorList>
            <person name="Ferrer M."/>
            <person name="Ruiz A."/>
            <person name="Lanza F."/>
            <person name="Haange S.B."/>
            <person name="Oberbach A."/>
            <person name="Till H."/>
            <person name="Bargiela R."/>
            <person name="Campoy C."/>
            <person name="Segura M.T."/>
            <person name="Richter M."/>
            <person name="von Bergen M."/>
            <person name="Seifert J."/>
            <person name="Suarez A."/>
        </authorList>
    </citation>
    <scope>NUCLEOTIDE SEQUENCE</scope>
</reference>
<dbReference type="CDD" id="cd07560">
    <property type="entry name" value="Peptidase_S41_CPP"/>
    <property type="match status" value="1"/>
</dbReference>
<comment type="caution">
    <text evidence="5">The sequence shown here is derived from an EMBL/GenBank/DDBJ whole genome shotgun (WGS) entry which is preliminary data.</text>
</comment>
<feature type="non-terminal residue" evidence="5">
    <location>
        <position position="194"/>
    </location>
</feature>
<dbReference type="InterPro" id="IPR029045">
    <property type="entry name" value="ClpP/crotonase-like_dom_sf"/>
</dbReference>
<dbReference type="GO" id="GO:0030288">
    <property type="term" value="C:outer membrane-bounded periplasmic space"/>
    <property type="evidence" value="ECO:0007669"/>
    <property type="project" value="TreeGrafter"/>
</dbReference>
<dbReference type="SMART" id="SM00245">
    <property type="entry name" value="TSPc"/>
    <property type="match status" value="1"/>
</dbReference>
<dbReference type="Pfam" id="PF03572">
    <property type="entry name" value="Peptidase_S41"/>
    <property type="match status" value="1"/>
</dbReference>
<dbReference type="InterPro" id="IPR004447">
    <property type="entry name" value="Peptidase_S41A"/>
</dbReference>
<dbReference type="GO" id="GO:0007165">
    <property type="term" value="P:signal transduction"/>
    <property type="evidence" value="ECO:0007669"/>
    <property type="project" value="TreeGrafter"/>
</dbReference>
<evidence type="ECO:0000256" key="1">
    <source>
        <dbReference type="ARBA" id="ARBA00022670"/>
    </source>
</evidence>
<feature type="domain" description="Tail specific protease" evidence="4">
    <location>
        <begin position="4"/>
        <end position="177"/>
    </location>
</feature>
<keyword evidence="2" id="KW-0378">Hydrolase</keyword>
<keyword evidence="3" id="KW-0720">Serine protease</keyword>
<dbReference type="EMBL" id="AJWY01011797">
    <property type="protein sequence ID" value="EKC51744.1"/>
    <property type="molecule type" value="Genomic_DNA"/>
</dbReference>
<evidence type="ECO:0000259" key="4">
    <source>
        <dbReference type="SMART" id="SM00245"/>
    </source>
</evidence>
<dbReference type="SUPFAM" id="SSF52096">
    <property type="entry name" value="ClpP/crotonase"/>
    <property type="match status" value="1"/>
</dbReference>
<evidence type="ECO:0000256" key="3">
    <source>
        <dbReference type="ARBA" id="ARBA00022825"/>
    </source>
</evidence>
<accession>K1S8J3</accession>